<name>A0A8S5L7V2_9CAUD</name>
<proteinExistence type="predicted"/>
<sequence length="161" mass="18978">MDVQSHQLRGHMVQRRTEKEIATEAVAQFYFFNQKMKELNIEKFIDLLSLQGISVHILTNAEWRKKHTFLKKGESIPGQKRIVLPKQVLDNAKKGDREAIRTFFHELAHVVLRHEPIYLQADSDYKITVLDDAEEQADLFAKIMFMLYGIEEEPKQMQFNF</sequence>
<organism evidence="1">
    <name type="scientific">Myoviridae sp. ctKHS5</name>
    <dbReference type="NCBI Taxonomy" id="2823541"/>
    <lineage>
        <taxon>Viruses</taxon>
        <taxon>Duplodnaviria</taxon>
        <taxon>Heunggongvirae</taxon>
        <taxon>Uroviricota</taxon>
        <taxon>Caudoviricetes</taxon>
    </lineage>
</organism>
<accession>A0A8S5L7V2</accession>
<reference evidence="1" key="1">
    <citation type="journal article" date="2021" name="Proc. Natl. Acad. Sci. U.S.A.">
        <title>A Catalog of Tens of Thousands of Viruses from Human Metagenomes Reveals Hidden Associations with Chronic Diseases.</title>
        <authorList>
            <person name="Tisza M.J."/>
            <person name="Buck C.B."/>
        </authorList>
    </citation>
    <scope>NUCLEOTIDE SEQUENCE</scope>
    <source>
        <strain evidence="1">CtKHS5</strain>
    </source>
</reference>
<protein>
    <submittedName>
        <fullName evidence="1">Metallopeptidase superfamily domain protein</fullName>
    </submittedName>
</protein>
<evidence type="ECO:0000313" key="1">
    <source>
        <dbReference type="EMBL" id="DAD66011.1"/>
    </source>
</evidence>
<dbReference type="EMBL" id="BK014652">
    <property type="protein sequence ID" value="DAD66011.1"/>
    <property type="molecule type" value="Genomic_DNA"/>
</dbReference>